<feature type="region of interest" description="Disordered" evidence="1">
    <location>
        <begin position="107"/>
        <end position="135"/>
    </location>
</feature>
<reference evidence="2 3" key="2">
    <citation type="submission" date="2019-04" db="EMBL/GenBank/DDBJ databases">
        <title>The genome sequence of big-headed turtle.</title>
        <authorList>
            <person name="Gong S."/>
        </authorList>
    </citation>
    <scope>NUCLEOTIDE SEQUENCE [LARGE SCALE GENOMIC DNA]</scope>
    <source>
        <strain evidence="2">DO16091913</strain>
        <tissue evidence="2">Muscle</tissue>
    </source>
</reference>
<dbReference type="STRING" id="55544.A0A4D9DKP0"/>
<keyword evidence="3" id="KW-1185">Reference proteome</keyword>
<reference evidence="2 3" key="1">
    <citation type="submission" date="2019-04" db="EMBL/GenBank/DDBJ databases">
        <title>Draft genome of the big-headed turtle Platysternon megacephalum.</title>
        <authorList>
            <person name="Gong S."/>
        </authorList>
    </citation>
    <scope>NUCLEOTIDE SEQUENCE [LARGE SCALE GENOMIC DNA]</scope>
    <source>
        <strain evidence="2">DO16091913</strain>
        <tissue evidence="2">Muscle</tissue>
    </source>
</reference>
<evidence type="ECO:0000256" key="1">
    <source>
        <dbReference type="SAM" id="MobiDB-lite"/>
    </source>
</evidence>
<dbReference type="Proteomes" id="UP000297703">
    <property type="component" value="Unassembled WGS sequence"/>
</dbReference>
<protein>
    <submittedName>
        <fullName evidence="2">AP-2 complex subunit alpha-2-like</fullName>
    </submittedName>
</protein>
<dbReference type="EMBL" id="QXTE01000547">
    <property type="protein sequence ID" value="TFJ96991.1"/>
    <property type="molecule type" value="Genomic_DNA"/>
</dbReference>
<dbReference type="AlphaFoldDB" id="A0A4D9DKP0"/>
<proteinExistence type="predicted"/>
<gene>
    <name evidence="2" type="ORF">DR999_PMT21196</name>
</gene>
<name>A0A4D9DKP0_9SAUR</name>
<evidence type="ECO:0000313" key="3">
    <source>
        <dbReference type="Proteomes" id="UP000297703"/>
    </source>
</evidence>
<comment type="caution">
    <text evidence="2">The sequence shown here is derived from an EMBL/GenBank/DDBJ whole genome shotgun (WGS) entry which is preliminary data.</text>
</comment>
<feature type="compositionally biased region" description="Polar residues" evidence="1">
    <location>
        <begin position="37"/>
        <end position="51"/>
    </location>
</feature>
<accession>A0A4D9DKP0</accession>
<evidence type="ECO:0000313" key="2">
    <source>
        <dbReference type="EMBL" id="TFJ96991.1"/>
    </source>
</evidence>
<feature type="region of interest" description="Disordered" evidence="1">
    <location>
        <begin position="37"/>
        <end position="72"/>
    </location>
</feature>
<sequence>MEKNFFRIGMETPQVKGPSPARHCRFLAWLTRAQQNATDSFSQGRKGTLTRSGVKDVPWNPTGSEGSEEQWPLYNSKEQNFVHINTEPPQVKGTSPAQHCCFLASLLKEKPSPTAETHRTADPSRKKEHEEEKEN</sequence>
<organism evidence="2 3">
    <name type="scientific">Platysternon megacephalum</name>
    <name type="common">big-headed turtle</name>
    <dbReference type="NCBI Taxonomy" id="55544"/>
    <lineage>
        <taxon>Eukaryota</taxon>
        <taxon>Metazoa</taxon>
        <taxon>Chordata</taxon>
        <taxon>Craniata</taxon>
        <taxon>Vertebrata</taxon>
        <taxon>Euteleostomi</taxon>
        <taxon>Archelosauria</taxon>
        <taxon>Testudinata</taxon>
        <taxon>Testudines</taxon>
        <taxon>Cryptodira</taxon>
        <taxon>Durocryptodira</taxon>
        <taxon>Testudinoidea</taxon>
        <taxon>Platysternidae</taxon>
        <taxon>Platysternon</taxon>
    </lineage>
</organism>